<accession>A0A9R1CX53</accession>
<dbReference type="InterPro" id="IPR001509">
    <property type="entry name" value="Epimerase_deHydtase"/>
</dbReference>
<organism evidence="2 3">
    <name type="scientific">Prevotella lacticifex</name>
    <dbReference type="NCBI Taxonomy" id="2854755"/>
    <lineage>
        <taxon>Bacteria</taxon>
        <taxon>Pseudomonadati</taxon>
        <taxon>Bacteroidota</taxon>
        <taxon>Bacteroidia</taxon>
        <taxon>Bacteroidales</taxon>
        <taxon>Prevotellaceae</taxon>
        <taxon>Prevotella</taxon>
    </lineage>
</organism>
<feature type="domain" description="NAD-dependent epimerase/dehydratase" evidence="1">
    <location>
        <begin position="7"/>
        <end position="252"/>
    </location>
</feature>
<gene>
    <name evidence="2" type="ORF">PRLR5076_10850</name>
</gene>
<comment type="caution">
    <text evidence="2">The sequence shown here is derived from an EMBL/GenBank/DDBJ whole genome shotgun (WGS) entry which is preliminary data.</text>
</comment>
<evidence type="ECO:0000313" key="3">
    <source>
        <dbReference type="Proteomes" id="UP000825483"/>
    </source>
</evidence>
<reference evidence="2" key="1">
    <citation type="journal article" date="2022" name="Int. J. Syst. Evol. Microbiol.">
        <title>Prevotella lacticifex sp. nov., isolated from the rumen of cows.</title>
        <authorList>
            <person name="Shinkai T."/>
            <person name="Ikeyama N."/>
            <person name="Kumagai M."/>
            <person name="Ohmori H."/>
            <person name="Sakamoto M."/>
            <person name="Ohkuma M."/>
            <person name="Mitsumori M."/>
        </authorList>
    </citation>
    <scope>NUCLEOTIDE SEQUENCE</scope>
    <source>
        <strain evidence="2">R5076</strain>
    </source>
</reference>
<dbReference type="PANTHER" id="PTHR43245">
    <property type="entry name" value="BIFUNCTIONAL POLYMYXIN RESISTANCE PROTEIN ARNA"/>
    <property type="match status" value="1"/>
</dbReference>
<dbReference type="InterPro" id="IPR050177">
    <property type="entry name" value="Lipid_A_modif_metabolic_enz"/>
</dbReference>
<evidence type="ECO:0000259" key="1">
    <source>
        <dbReference type="Pfam" id="PF01370"/>
    </source>
</evidence>
<keyword evidence="3" id="KW-1185">Reference proteome</keyword>
<dbReference type="EMBL" id="BPUB01000001">
    <property type="protein sequence ID" value="GJG58234.1"/>
    <property type="molecule type" value="Genomic_DNA"/>
</dbReference>
<name>A0A9R1CX53_9BACT</name>
<dbReference type="Gene3D" id="3.40.50.720">
    <property type="entry name" value="NAD(P)-binding Rossmann-like Domain"/>
    <property type="match status" value="1"/>
</dbReference>
<dbReference type="AlphaFoldDB" id="A0A9R1CX53"/>
<dbReference type="Proteomes" id="UP000825483">
    <property type="component" value="Unassembled WGS sequence"/>
</dbReference>
<proteinExistence type="predicted"/>
<evidence type="ECO:0000313" key="2">
    <source>
        <dbReference type="EMBL" id="GJG58234.1"/>
    </source>
</evidence>
<dbReference type="PANTHER" id="PTHR43245:SF56">
    <property type="entry name" value="BIFUNCTIONAL DTDP-4-DEHYDRORHAMNOSE 3,5-EPIMERASE_DTDP-4-DEHYDRORHAMNOSE REDUCTASE"/>
    <property type="match status" value="1"/>
</dbReference>
<protein>
    <submittedName>
        <fullName evidence="2">UDP-glucose 4-epimerase</fullName>
    </submittedName>
</protein>
<dbReference type="Pfam" id="PF01370">
    <property type="entry name" value="Epimerase"/>
    <property type="match status" value="1"/>
</dbReference>
<dbReference type="CDD" id="cd08946">
    <property type="entry name" value="SDR_e"/>
    <property type="match status" value="1"/>
</dbReference>
<sequence length="328" mass="37248">MEIMQTILIFGATGSVGAYTAVGLKDLGYNVIAVAHRKSDNGMFEDYGIPYYSVDISNRHAFDVLPQSGIDQVVHFAGAMPARMKSYQPHLYVETIVEGTLNVLEYMNKVGAKKIIFAQSISDILYKFGTSIPIDPDTERRFPLTGDHAVYSISKNAAVDLIEHYHAQYGFSRFILRLPTIYVYQPNPFYYVDGQQRWMGYRYLIDRAMKGKPIELWGDPSSEKEIVYVRDFVQIVEKCVESEDKGGIFNVGNGVGVSMENQIRGIIKVFSPSTHPSLVTYRPEKPSSPHFRLDIKKTLALGYVPKYDYLSYLEDFKKEMRINPSLTL</sequence>
<dbReference type="InterPro" id="IPR036291">
    <property type="entry name" value="NAD(P)-bd_dom_sf"/>
</dbReference>
<dbReference type="SUPFAM" id="SSF51735">
    <property type="entry name" value="NAD(P)-binding Rossmann-fold domains"/>
    <property type="match status" value="1"/>
</dbReference>